<dbReference type="Proteomes" id="UP000810292">
    <property type="component" value="Unassembled WGS sequence"/>
</dbReference>
<accession>A0A9D9NCY9</accession>
<keyword evidence="1" id="KW-0732">Signal</keyword>
<protein>
    <submittedName>
        <fullName evidence="2">Uncharacterized protein</fullName>
    </submittedName>
</protein>
<name>A0A9D9NCY9_9SPIO</name>
<evidence type="ECO:0000256" key="1">
    <source>
        <dbReference type="SAM" id="SignalP"/>
    </source>
</evidence>
<dbReference type="AlphaFoldDB" id="A0A9D9NCY9"/>
<evidence type="ECO:0000313" key="2">
    <source>
        <dbReference type="EMBL" id="MBO8468859.1"/>
    </source>
</evidence>
<reference evidence="2" key="1">
    <citation type="submission" date="2020-10" db="EMBL/GenBank/DDBJ databases">
        <authorList>
            <person name="Gilroy R."/>
        </authorList>
    </citation>
    <scope>NUCLEOTIDE SEQUENCE</scope>
    <source>
        <strain evidence="2">14700</strain>
    </source>
</reference>
<feature type="signal peptide" evidence="1">
    <location>
        <begin position="1"/>
        <end position="19"/>
    </location>
</feature>
<feature type="chain" id="PRO_5039347191" evidence="1">
    <location>
        <begin position="20"/>
        <end position="195"/>
    </location>
</feature>
<comment type="caution">
    <text evidence="2">The sequence shown here is derived from an EMBL/GenBank/DDBJ whole genome shotgun (WGS) entry which is preliminary data.</text>
</comment>
<reference evidence="2" key="2">
    <citation type="journal article" date="2021" name="PeerJ">
        <title>Extensive microbial diversity within the chicken gut microbiome revealed by metagenomics and culture.</title>
        <authorList>
            <person name="Gilroy R."/>
            <person name="Ravi A."/>
            <person name="Getino M."/>
            <person name="Pursley I."/>
            <person name="Horton D.L."/>
            <person name="Alikhan N.F."/>
            <person name="Baker D."/>
            <person name="Gharbi K."/>
            <person name="Hall N."/>
            <person name="Watson M."/>
            <person name="Adriaenssens E.M."/>
            <person name="Foster-Nyarko E."/>
            <person name="Jarju S."/>
            <person name="Secka A."/>
            <person name="Antonio M."/>
            <person name="Oren A."/>
            <person name="Chaudhuri R.R."/>
            <person name="La Ragione R."/>
            <person name="Hildebrand F."/>
            <person name="Pallen M.J."/>
        </authorList>
    </citation>
    <scope>NUCLEOTIDE SEQUENCE</scope>
    <source>
        <strain evidence="2">14700</strain>
    </source>
</reference>
<organism evidence="2 3">
    <name type="scientific">Candidatus Ornithospirochaeta stercoravium</name>
    <dbReference type="NCBI Taxonomy" id="2840897"/>
    <lineage>
        <taxon>Bacteria</taxon>
        <taxon>Pseudomonadati</taxon>
        <taxon>Spirochaetota</taxon>
        <taxon>Spirochaetia</taxon>
        <taxon>Spirochaetales</taxon>
        <taxon>Spirochaetaceae</taxon>
        <taxon>Spirochaetaceae incertae sedis</taxon>
        <taxon>Candidatus Ornithospirochaeta</taxon>
    </lineage>
</organism>
<dbReference type="EMBL" id="JADIMF010000058">
    <property type="protein sequence ID" value="MBO8468859.1"/>
    <property type="molecule type" value="Genomic_DNA"/>
</dbReference>
<evidence type="ECO:0000313" key="3">
    <source>
        <dbReference type="Proteomes" id="UP000810292"/>
    </source>
</evidence>
<proteinExistence type="predicted"/>
<sequence>MKRFVLFFIVLLVMVPVFASDAISLSDYLASSEYSWFLTGKTEYSIQAKMVSAPTDVYNPLEDVSYTAEPNGEDVILKGTSGEEWVTPLEKVMKTYTLPDGSAIESTDFIPDEYIEIRTISELGTNLAMFIPVDTVVIVETAWGDVLTANNPLVVHGEGDYLVCRPAEDGSPDLSDVWVVNGATFPDTYDMTNAD</sequence>
<gene>
    <name evidence="2" type="ORF">IAA72_03640</name>
</gene>